<accession>A0A6A7N7W8</accession>
<gene>
    <name evidence="1" type="ORF">GEV02_22980</name>
</gene>
<dbReference type="GO" id="GO:0003677">
    <property type="term" value="F:DNA binding"/>
    <property type="evidence" value="ECO:0007669"/>
    <property type="project" value="UniProtKB-KW"/>
</dbReference>
<dbReference type="AlphaFoldDB" id="A0A6A7N7W8"/>
<dbReference type="SUPFAM" id="SSF142906">
    <property type="entry name" value="YjbR-like"/>
    <property type="match status" value="1"/>
</dbReference>
<dbReference type="EMBL" id="WHUG01000011">
    <property type="protein sequence ID" value="MQA41008.1"/>
    <property type="molecule type" value="Genomic_DNA"/>
</dbReference>
<protein>
    <submittedName>
        <fullName evidence="1">MmcQ/YjbR family DNA-binding protein</fullName>
    </submittedName>
</protein>
<organism evidence="1 2">
    <name type="scientific">Rugamonas aquatica</name>
    <dbReference type="NCBI Taxonomy" id="2743357"/>
    <lineage>
        <taxon>Bacteria</taxon>
        <taxon>Pseudomonadati</taxon>
        <taxon>Pseudomonadota</taxon>
        <taxon>Betaproteobacteria</taxon>
        <taxon>Burkholderiales</taxon>
        <taxon>Oxalobacteraceae</taxon>
        <taxon>Telluria group</taxon>
        <taxon>Rugamonas</taxon>
    </lineage>
</organism>
<evidence type="ECO:0000313" key="1">
    <source>
        <dbReference type="EMBL" id="MQA41008.1"/>
    </source>
</evidence>
<sequence length="157" mass="17510">MRTALTTWAAVPSSPASWWRPAAGVARSADMDYAAFKALGLALPEVEESTSYGTPALKVKGKLMARLKEDGESVAIRTTWEERERLLMVEPETYYITDHYRDHPWVLMRLPQAHREGATLRLAQAWLLAAPKSLLKLHGVGMTAREPDVLAAKLSLR</sequence>
<keyword evidence="2" id="KW-1185">Reference proteome</keyword>
<dbReference type="InterPro" id="IPR058532">
    <property type="entry name" value="YjbR/MT2646/Rv2570-like"/>
</dbReference>
<name>A0A6A7N7W8_9BURK</name>
<proteinExistence type="predicted"/>
<dbReference type="InterPro" id="IPR038056">
    <property type="entry name" value="YjbR-like_sf"/>
</dbReference>
<comment type="caution">
    <text evidence="1">The sequence shown here is derived from an EMBL/GenBank/DDBJ whole genome shotgun (WGS) entry which is preliminary data.</text>
</comment>
<keyword evidence="1" id="KW-0238">DNA-binding</keyword>
<dbReference type="Pfam" id="PF04237">
    <property type="entry name" value="YjbR"/>
    <property type="match status" value="1"/>
</dbReference>
<dbReference type="Proteomes" id="UP000440498">
    <property type="component" value="Unassembled WGS sequence"/>
</dbReference>
<reference evidence="1 2" key="1">
    <citation type="submission" date="2019-10" db="EMBL/GenBank/DDBJ databases">
        <title>Two novel species isolated from a subtropical stream in China.</title>
        <authorList>
            <person name="Lu H."/>
        </authorList>
    </citation>
    <scope>NUCLEOTIDE SEQUENCE [LARGE SCALE GENOMIC DNA]</scope>
    <source>
        <strain evidence="1 2">FT29W</strain>
    </source>
</reference>
<evidence type="ECO:0000313" key="2">
    <source>
        <dbReference type="Proteomes" id="UP000440498"/>
    </source>
</evidence>